<evidence type="ECO:0000256" key="3">
    <source>
        <dbReference type="ARBA" id="ARBA00012784"/>
    </source>
</evidence>
<dbReference type="GO" id="GO:0046103">
    <property type="term" value="P:inosine biosynthetic process"/>
    <property type="evidence" value="ECO:0007669"/>
    <property type="project" value="TreeGrafter"/>
</dbReference>
<evidence type="ECO:0000256" key="2">
    <source>
        <dbReference type="ARBA" id="ARBA00006676"/>
    </source>
</evidence>
<dbReference type="InterPro" id="IPR001365">
    <property type="entry name" value="A_deaminase_dom"/>
</dbReference>
<name>A0A1H8EUW5_9FIRM</name>
<keyword evidence="6" id="KW-0862">Zinc</keyword>
<reference evidence="8 9" key="1">
    <citation type="submission" date="2016-10" db="EMBL/GenBank/DDBJ databases">
        <authorList>
            <person name="de Groot N.N."/>
        </authorList>
    </citation>
    <scope>NUCLEOTIDE SEQUENCE [LARGE SCALE GENOMIC DNA]</scope>
    <source>
        <strain evidence="8 9">Calf135</strain>
    </source>
</reference>
<dbReference type="PANTHER" id="PTHR11409:SF43">
    <property type="entry name" value="ADENOSINE DEAMINASE"/>
    <property type="match status" value="1"/>
</dbReference>
<dbReference type="RefSeq" id="WP_091973606.1">
    <property type="nucleotide sequence ID" value="NZ_FODF01000001.1"/>
</dbReference>
<comment type="similarity">
    <text evidence="2">Belongs to the metallo-dependent hydrolases superfamily. Adenosine and AMP deaminases family.</text>
</comment>
<dbReference type="InterPro" id="IPR032466">
    <property type="entry name" value="Metal_Hydrolase"/>
</dbReference>
<keyword evidence="4" id="KW-0479">Metal-binding</keyword>
<gene>
    <name evidence="8" type="ORF">SAMN05216454_101253</name>
</gene>
<dbReference type="EMBL" id="FODF01000001">
    <property type="protein sequence ID" value="SEN23166.1"/>
    <property type="molecule type" value="Genomic_DNA"/>
</dbReference>
<dbReference type="GO" id="GO:0005829">
    <property type="term" value="C:cytosol"/>
    <property type="evidence" value="ECO:0007669"/>
    <property type="project" value="TreeGrafter"/>
</dbReference>
<dbReference type="STRING" id="215200.SAMN05216454_101253"/>
<accession>A0A1H8EUW5</accession>
<feature type="domain" description="Adenosine deaminase" evidence="7">
    <location>
        <begin position="14"/>
        <end position="338"/>
    </location>
</feature>
<dbReference type="OrthoDB" id="9779574at2"/>
<dbReference type="GO" id="GO:0006154">
    <property type="term" value="P:adenosine catabolic process"/>
    <property type="evidence" value="ECO:0007669"/>
    <property type="project" value="TreeGrafter"/>
</dbReference>
<evidence type="ECO:0000259" key="7">
    <source>
        <dbReference type="Pfam" id="PF00962"/>
    </source>
</evidence>
<dbReference type="EC" id="3.5.4.4" evidence="3"/>
<dbReference type="Gene3D" id="3.20.20.140">
    <property type="entry name" value="Metal-dependent hydrolases"/>
    <property type="match status" value="1"/>
</dbReference>
<dbReference type="Pfam" id="PF00962">
    <property type="entry name" value="A_deaminase"/>
    <property type="match status" value="1"/>
</dbReference>
<keyword evidence="9" id="KW-1185">Reference proteome</keyword>
<sequence>MEKILGYNDFLELPKIELHCHLDGSLRADSVVEEIRTQNIDISEDDIVNINSILKAPQDCTSLVEYLSAFDMPLKVLQSKRAIRRFVFEVFEDAYKENVVYLELRFAPILHTQKGLSMKEIISSAIEGMNNAKDRYDIEGGLILCCMKNFSEEDAISTIESGKEFLGKGVCAVDLAGPEDEAFAYKFINAMKLAKEYGYKITIHAGEAASAQNVKDSIKLLHADRIGHGVRTIESEEVYNLVKENNVLLEICPTSNLQTKTVESLEKHPLIKYFKDGLAFSINTDNRTVSDTTETKECSIVSKLVCMNVDDYKKIYYNTVGAIFASDKVKQKLLNRLNK</sequence>
<dbReference type="CDD" id="cd01320">
    <property type="entry name" value="ADA"/>
    <property type="match status" value="1"/>
</dbReference>
<protein>
    <recommendedName>
        <fullName evidence="3">adenosine deaminase</fullName>
        <ecNumber evidence="3">3.5.4.4</ecNumber>
    </recommendedName>
</protein>
<dbReference type="GO" id="GO:0004000">
    <property type="term" value="F:adenosine deaminase activity"/>
    <property type="evidence" value="ECO:0007669"/>
    <property type="project" value="UniProtKB-ARBA"/>
</dbReference>
<dbReference type="NCBIfam" id="TIGR01430">
    <property type="entry name" value="aden_deam"/>
    <property type="match status" value="1"/>
</dbReference>
<comment type="cofactor">
    <cofactor evidence="1">
        <name>Zn(2+)</name>
        <dbReference type="ChEBI" id="CHEBI:29105"/>
    </cofactor>
</comment>
<dbReference type="AlphaFoldDB" id="A0A1H8EUW5"/>
<evidence type="ECO:0000256" key="1">
    <source>
        <dbReference type="ARBA" id="ARBA00001947"/>
    </source>
</evidence>
<dbReference type="SUPFAM" id="SSF51556">
    <property type="entry name" value="Metallo-dependent hydrolases"/>
    <property type="match status" value="1"/>
</dbReference>
<evidence type="ECO:0000256" key="4">
    <source>
        <dbReference type="ARBA" id="ARBA00022723"/>
    </source>
</evidence>
<dbReference type="GO" id="GO:0046872">
    <property type="term" value="F:metal ion binding"/>
    <property type="evidence" value="ECO:0007669"/>
    <property type="project" value="UniProtKB-KW"/>
</dbReference>
<proteinExistence type="inferred from homology"/>
<dbReference type="GO" id="GO:0043103">
    <property type="term" value="P:hypoxanthine salvage"/>
    <property type="evidence" value="ECO:0007669"/>
    <property type="project" value="TreeGrafter"/>
</dbReference>
<keyword evidence="5" id="KW-0378">Hydrolase</keyword>
<evidence type="ECO:0000313" key="8">
    <source>
        <dbReference type="EMBL" id="SEN23166.1"/>
    </source>
</evidence>
<evidence type="ECO:0000256" key="5">
    <source>
        <dbReference type="ARBA" id="ARBA00022801"/>
    </source>
</evidence>
<evidence type="ECO:0000313" key="9">
    <source>
        <dbReference type="Proteomes" id="UP000199512"/>
    </source>
</evidence>
<dbReference type="PANTHER" id="PTHR11409">
    <property type="entry name" value="ADENOSINE DEAMINASE"/>
    <property type="match status" value="1"/>
</dbReference>
<dbReference type="InterPro" id="IPR006330">
    <property type="entry name" value="Ado/ade_deaminase"/>
</dbReference>
<organism evidence="8 9">
    <name type="scientific">Peptostreptococcus russellii</name>
    <dbReference type="NCBI Taxonomy" id="215200"/>
    <lineage>
        <taxon>Bacteria</taxon>
        <taxon>Bacillati</taxon>
        <taxon>Bacillota</taxon>
        <taxon>Clostridia</taxon>
        <taxon>Peptostreptococcales</taxon>
        <taxon>Peptostreptococcaceae</taxon>
        <taxon>Peptostreptococcus</taxon>
    </lineage>
</organism>
<dbReference type="Proteomes" id="UP000199512">
    <property type="component" value="Unassembled WGS sequence"/>
</dbReference>
<evidence type="ECO:0000256" key="6">
    <source>
        <dbReference type="ARBA" id="ARBA00022833"/>
    </source>
</evidence>